<feature type="domain" description="J" evidence="1">
    <location>
        <begin position="69"/>
        <end position="138"/>
    </location>
</feature>
<dbReference type="PROSITE" id="PS50076">
    <property type="entry name" value="DNAJ_2"/>
    <property type="match status" value="1"/>
</dbReference>
<dbReference type="InterPro" id="IPR018253">
    <property type="entry name" value="DnaJ_domain_CS"/>
</dbReference>
<proteinExistence type="predicted"/>
<dbReference type="Proteomes" id="UP000554482">
    <property type="component" value="Unassembled WGS sequence"/>
</dbReference>
<protein>
    <submittedName>
        <fullName evidence="2">Chaperone protein dnaj</fullName>
    </submittedName>
</protein>
<dbReference type="PROSITE" id="PS00636">
    <property type="entry name" value="DNAJ_1"/>
    <property type="match status" value="1"/>
</dbReference>
<dbReference type="AlphaFoldDB" id="A0A7J6V2C5"/>
<dbReference type="InterPro" id="IPR036869">
    <property type="entry name" value="J_dom_sf"/>
</dbReference>
<dbReference type="SUPFAM" id="SSF46565">
    <property type="entry name" value="Chaperone J-domain"/>
    <property type="match status" value="1"/>
</dbReference>
<evidence type="ECO:0000313" key="3">
    <source>
        <dbReference type="Proteomes" id="UP000554482"/>
    </source>
</evidence>
<dbReference type="OrthoDB" id="445556at2759"/>
<dbReference type="InterPro" id="IPR001623">
    <property type="entry name" value="DnaJ_domain"/>
</dbReference>
<dbReference type="EMBL" id="JABWDY010039299">
    <property type="protein sequence ID" value="KAF5179023.1"/>
    <property type="molecule type" value="Genomic_DNA"/>
</dbReference>
<sequence length="168" mass="18704">MAVSFCSSTQFSGTKISFTGDGFNKCSPDSIKFKSNRISAAAAATSTERPTSSSSYLSFNISSSSSKSSLYQVLGISMNATYQEIKSAYRKLARVFHPDVIDDMNSKHTSSADHFMEIHDAYSTLSDPSRRADYDRDLLFTTRRRTPLCYTTSSSSRPSSNWETDQCW</sequence>
<evidence type="ECO:0000259" key="1">
    <source>
        <dbReference type="PROSITE" id="PS50076"/>
    </source>
</evidence>
<name>A0A7J6V2C5_THATH</name>
<dbReference type="Pfam" id="PF00226">
    <property type="entry name" value="DnaJ"/>
    <property type="match status" value="1"/>
</dbReference>
<accession>A0A7J6V2C5</accession>
<evidence type="ECO:0000313" key="2">
    <source>
        <dbReference type="EMBL" id="KAF5179023.1"/>
    </source>
</evidence>
<dbReference type="SMART" id="SM00271">
    <property type="entry name" value="DnaJ"/>
    <property type="match status" value="1"/>
</dbReference>
<reference evidence="2 3" key="1">
    <citation type="submission" date="2020-06" db="EMBL/GenBank/DDBJ databases">
        <title>Transcriptomic and genomic resources for Thalictrum thalictroides and T. hernandezii: Facilitating candidate gene discovery in an emerging model plant lineage.</title>
        <authorList>
            <person name="Arias T."/>
            <person name="Riano-Pachon D.M."/>
            <person name="Di Stilio V.S."/>
        </authorList>
    </citation>
    <scope>NUCLEOTIDE SEQUENCE [LARGE SCALE GENOMIC DNA]</scope>
    <source>
        <strain evidence="3">cv. WT478/WT964</strain>
        <tissue evidence="2">Leaves</tissue>
    </source>
</reference>
<organism evidence="2 3">
    <name type="scientific">Thalictrum thalictroides</name>
    <name type="common">Rue-anemone</name>
    <name type="synonym">Anemone thalictroides</name>
    <dbReference type="NCBI Taxonomy" id="46969"/>
    <lineage>
        <taxon>Eukaryota</taxon>
        <taxon>Viridiplantae</taxon>
        <taxon>Streptophyta</taxon>
        <taxon>Embryophyta</taxon>
        <taxon>Tracheophyta</taxon>
        <taxon>Spermatophyta</taxon>
        <taxon>Magnoliopsida</taxon>
        <taxon>Ranunculales</taxon>
        <taxon>Ranunculaceae</taxon>
        <taxon>Thalictroideae</taxon>
        <taxon>Thalictrum</taxon>
    </lineage>
</organism>
<dbReference type="Gene3D" id="1.10.287.110">
    <property type="entry name" value="DnaJ domain"/>
    <property type="match status" value="1"/>
</dbReference>
<dbReference type="CDD" id="cd06257">
    <property type="entry name" value="DnaJ"/>
    <property type="match status" value="1"/>
</dbReference>
<keyword evidence="3" id="KW-1185">Reference proteome</keyword>
<dbReference type="PANTHER" id="PTHR45432:SF2">
    <property type="entry name" value="CHAPERONE PROTEIN DNAJ 11, CHLOROPLASTIC"/>
    <property type="match status" value="1"/>
</dbReference>
<dbReference type="PANTHER" id="PTHR45432">
    <property type="entry name" value="CHAPERONE PROTEIN DNAJ 11, CHLOROPLASTIC-LIKE"/>
    <property type="match status" value="1"/>
</dbReference>
<dbReference type="PRINTS" id="PR00625">
    <property type="entry name" value="JDOMAIN"/>
</dbReference>
<gene>
    <name evidence="2" type="ORF">FRX31_031390</name>
</gene>
<comment type="caution">
    <text evidence="2">The sequence shown here is derived from an EMBL/GenBank/DDBJ whole genome shotgun (WGS) entry which is preliminary data.</text>
</comment>